<proteinExistence type="predicted"/>
<evidence type="ECO:0000313" key="1">
    <source>
        <dbReference type="EMBL" id="KAF1028133.1"/>
    </source>
</evidence>
<comment type="caution">
    <text evidence="1">The sequence shown here is derived from an EMBL/GenBank/DDBJ whole genome shotgun (WGS) entry which is preliminary data.</text>
</comment>
<sequence length="81" mass="9281">MSDGKLMTLIFILAAVVAVIMARGLTRADNEQELKLVNELRTEKCELIETIAPNNVLFGTKQYRYKCRNGQYRTENIKAIF</sequence>
<protein>
    <submittedName>
        <fullName evidence="1">Uncharacterized protein</fullName>
    </submittedName>
</protein>
<dbReference type="EMBL" id="WNDP01000003">
    <property type="protein sequence ID" value="KAF1028133.1"/>
    <property type="molecule type" value="Genomic_DNA"/>
</dbReference>
<gene>
    <name evidence="1" type="ORF">GAK29_00229</name>
</gene>
<organism evidence="1 2">
    <name type="scientific">Acinetobacter bereziniae</name>
    <name type="common">Acinetobacter genomosp. 10</name>
    <dbReference type="NCBI Taxonomy" id="106648"/>
    <lineage>
        <taxon>Bacteria</taxon>
        <taxon>Pseudomonadati</taxon>
        <taxon>Pseudomonadota</taxon>
        <taxon>Gammaproteobacteria</taxon>
        <taxon>Moraxellales</taxon>
        <taxon>Moraxellaceae</taxon>
        <taxon>Acinetobacter</taxon>
    </lineage>
</organism>
<reference evidence="2" key="1">
    <citation type="journal article" date="2020" name="MBio">
        <title>Horizontal gene transfer to a defensive symbiont with a reduced genome amongst a multipartite beetle microbiome.</title>
        <authorList>
            <person name="Waterworth S.C."/>
            <person name="Florez L.V."/>
            <person name="Rees E.R."/>
            <person name="Hertweck C."/>
            <person name="Kaltenpoth M."/>
            <person name="Kwan J.C."/>
        </authorList>
    </citation>
    <scope>NUCLEOTIDE SEQUENCE [LARGE SCALE GENOMIC DNA]</scope>
</reference>
<evidence type="ECO:0000313" key="2">
    <source>
        <dbReference type="Proteomes" id="UP000490535"/>
    </source>
</evidence>
<name>A0A833PJ96_ACIBZ</name>
<dbReference type="Proteomes" id="UP000490535">
    <property type="component" value="Unassembled WGS sequence"/>
</dbReference>
<dbReference type="AlphaFoldDB" id="A0A833PJ96"/>
<accession>A0A833PJ96</accession>